<organism evidence="1 2">
    <name type="scientific">Peribacillus asahii</name>
    <dbReference type="NCBI Taxonomy" id="228899"/>
    <lineage>
        <taxon>Bacteria</taxon>
        <taxon>Bacillati</taxon>
        <taxon>Bacillota</taxon>
        <taxon>Bacilli</taxon>
        <taxon>Bacillales</taxon>
        <taxon>Bacillaceae</taxon>
        <taxon>Peribacillus</taxon>
    </lineage>
</organism>
<dbReference type="EMBL" id="QWVS01000002">
    <property type="protein sequence ID" value="RID89372.1"/>
    <property type="molecule type" value="Genomic_DNA"/>
</dbReference>
<dbReference type="Proteomes" id="UP000266016">
    <property type="component" value="Unassembled WGS sequence"/>
</dbReference>
<comment type="caution">
    <text evidence="1">The sequence shown here is derived from an EMBL/GenBank/DDBJ whole genome shotgun (WGS) entry which is preliminary data.</text>
</comment>
<name>A0A398BGR4_9BACI</name>
<gene>
    <name evidence="1" type="ORF">D1953_02055</name>
</gene>
<keyword evidence="2" id="KW-1185">Reference proteome</keyword>
<sequence length="142" mass="16435">MMNLKQGIVTIDGFTIDSKTKYSEVVNNLKNRMKTTKIDEVSDAIRFLSPVQLGSKKFFINIFFANELIQAIELCVADPSINEWDYKALIAQHGEWLTEQIGYPEGVLDDNVYDWGKINQWEDFRSRDAGISILYFQNRECI</sequence>
<evidence type="ECO:0000313" key="2">
    <source>
        <dbReference type="Proteomes" id="UP000266016"/>
    </source>
</evidence>
<protein>
    <submittedName>
        <fullName evidence="1">Uncharacterized protein</fullName>
    </submittedName>
</protein>
<evidence type="ECO:0000313" key="1">
    <source>
        <dbReference type="EMBL" id="RID89372.1"/>
    </source>
</evidence>
<proteinExistence type="predicted"/>
<accession>A0A398BGR4</accession>
<reference evidence="1 2" key="1">
    <citation type="submission" date="2018-08" db="EMBL/GenBank/DDBJ databases">
        <title>Bacillus jemisoniae sp. nov., Bacillus chryseoplanitiae sp. nov., Bacillus resnikiae sp. nov., and Bacillus frankliniae sp. nov., isolated from Viking spacecraft and associated surfaces.</title>
        <authorList>
            <person name="Seuylemezian A."/>
            <person name="Vaishampayan P."/>
        </authorList>
    </citation>
    <scope>NUCLEOTIDE SEQUENCE [LARGE SCALE GENOMIC DNA]</scope>
    <source>
        <strain evidence="1 2">MA001</strain>
    </source>
</reference>
<dbReference type="AlphaFoldDB" id="A0A398BGR4"/>